<evidence type="ECO:0000256" key="7">
    <source>
        <dbReference type="ARBA" id="ARBA00044229"/>
    </source>
</evidence>
<dbReference type="InterPro" id="IPR051960">
    <property type="entry name" value="eIF2B_gamma"/>
</dbReference>
<comment type="caution">
    <text evidence="10">The sequence shown here is derived from an EMBL/GenBank/DDBJ whole genome shotgun (WGS) entry which is preliminary data.</text>
</comment>
<evidence type="ECO:0000256" key="8">
    <source>
        <dbReference type="ARBA" id="ARBA00046432"/>
    </source>
</evidence>
<dbReference type="GO" id="GO:0005851">
    <property type="term" value="C:eukaryotic translation initiation factor 2B complex"/>
    <property type="evidence" value="ECO:0007669"/>
    <property type="project" value="TreeGrafter"/>
</dbReference>
<proteinExistence type="inferred from homology"/>
<comment type="subcellular location">
    <subcellularLocation>
        <location evidence="1">Cytoplasm</location>
        <location evidence="1">Cytosol</location>
    </subcellularLocation>
</comment>
<dbReference type="Proteomes" id="UP000315496">
    <property type="component" value="Chromosome 4"/>
</dbReference>
<reference evidence="10 11" key="1">
    <citation type="submission" date="2019-05" db="EMBL/GenBank/DDBJ databases">
        <title>The compact genome of Giardia muris reveals important steps in the evolution of intestinal protozoan parasites.</title>
        <authorList>
            <person name="Xu F."/>
            <person name="Jimenez-Gonzalez A."/>
            <person name="Einarsson E."/>
            <person name="Astvaldsson A."/>
            <person name="Peirasmaki D."/>
            <person name="Eckmann L."/>
            <person name="Andersson J.O."/>
            <person name="Svard S.G."/>
            <person name="Jerlstrom-Hultqvist J."/>
        </authorList>
    </citation>
    <scope>NUCLEOTIDE SEQUENCE [LARGE SCALE GENOMIC DNA]</scope>
    <source>
        <strain evidence="10 11">Roberts-Thomson</strain>
    </source>
</reference>
<evidence type="ECO:0000256" key="5">
    <source>
        <dbReference type="ARBA" id="ARBA00022917"/>
    </source>
</evidence>
<dbReference type="SUPFAM" id="SSF51161">
    <property type="entry name" value="Trimeric LpxA-like enzymes"/>
    <property type="match status" value="1"/>
</dbReference>
<evidence type="ECO:0000313" key="11">
    <source>
        <dbReference type="Proteomes" id="UP000315496"/>
    </source>
</evidence>
<evidence type="ECO:0000256" key="6">
    <source>
        <dbReference type="ARBA" id="ARBA00044196"/>
    </source>
</evidence>
<evidence type="ECO:0000256" key="2">
    <source>
        <dbReference type="ARBA" id="ARBA00007878"/>
    </source>
</evidence>
<evidence type="ECO:0000259" key="9">
    <source>
        <dbReference type="Pfam" id="PF24894"/>
    </source>
</evidence>
<keyword evidence="11" id="KW-1185">Reference proteome</keyword>
<dbReference type="InterPro" id="IPR029044">
    <property type="entry name" value="Nucleotide-diphossugar_trans"/>
</dbReference>
<gene>
    <name evidence="10" type="ORF">GMRT_12387</name>
</gene>
<keyword evidence="3" id="KW-0963">Cytoplasm</keyword>
<dbReference type="Pfam" id="PF24894">
    <property type="entry name" value="Hexapep_GlmU"/>
    <property type="match status" value="1"/>
</dbReference>
<organism evidence="10 11">
    <name type="scientific">Giardia muris</name>
    <dbReference type="NCBI Taxonomy" id="5742"/>
    <lineage>
        <taxon>Eukaryota</taxon>
        <taxon>Metamonada</taxon>
        <taxon>Diplomonadida</taxon>
        <taxon>Hexamitidae</taxon>
        <taxon>Giardiinae</taxon>
        <taxon>Giardia</taxon>
    </lineage>
</organism>
<evidence type="ECO:0000256" key="4">
    <source>
        <dbReference type="ARBA" id="ARBA00022540"/>
    </source>
</evidence>
<dbReference type="InterPro" id="IPR056818">
    <property type="entry name" value="GlmU/GlgC-like_hexapep"/>
</dbReference>
<evidence type="ECO:0000256" key="3">
    <source>
        <dbReference type="ARBA" id="ARBA00022490"/>
    </source>
</evidence>
<evidence type="ECO:0000313" key="10">
    <source>
        <dbReference type="EMBL" id="TNJ27256.1"/>
    </source>
</evidence>
<accession>A0A4Z1SND8</accession>
<protein>
    <recommendedName>
        <fullName evidence="6">Translation initiation factor eIF2B subunit gamma</fullName>
    </recommendedName>
    <alternativeName>
        <fullName evidence="7">eIF2B GDP-GTP exchange factor subunit gamma</fullName>
    </alternativeName>
</protein>
<dbReference type="Gene3D" id="2.160.10.10">
    <property type="entry name" value="Hexapeptide repeat proteins"/>
    <property type="match status" value="1"/>
</dbReference>
<dbReference type="GO" id="GO:0005085">
    <property type="term" value="F:guanyl-nucleotide exchange factor activity"/>
    <property type="evidence" value="ECO:0007669"/>
    <property type="project" value="TreeGrafter"/>
</dbReference>
<name>A0A4Z1SND8_GIAMU</name>
<dbReference type="GO" id="GO:0002183">
    <property type="term" value="P:cytoplasmic translational initiation"/>
    <property type="evidence" value="ECO:0007669"/>
    <property type="project" value="TreeGrafter"/>
</dbReference>
<comment type="subunit">
    <text evidence="8">Component of the translation initiation factor 2B (eIF2B) complex which is a heterodecamer of two sets of five different subunits: alpha, beta, gamma, delta and epsilon. Subunits alpha, beta and delta comprise a regulatory subcomplex and subunits epsilon and gamma comprise a catalytic subcomplex. Within the complex, the hexameric regulatory complex resides at the center, with the two heterodimeric catalytic subcomplexes bound on opposite sides.</text>
</comment>
<evidence type="ECO:0000256" key="1">
    <source>
        <dbReference type="ARBA" id="ARBA00004514"/>
    </source>
</evidence>
<dbReference type="InterPro" id="IPR011004">
    <property type="entry name" value="Trimer_LpxA-like_sf"/>
</dbReference>
<dbReference type="EMBL" id="VDLU01000004">
    <property type="protein sequence ID" value="TNJ27256.1"/>
    <property type="molecule type" value="Genomic_DNA"/>
</dbReference>
<sequence length="646" mass="71583">MGDWTLPTEAQVVFLVGMDDDPHNLMAYAPQPAAFLPVCGKPALAHTIAIYSAYGFTSFHVVCQKSAHEDVCEQLRNLKVDQHLDSLHIAAYSHPEASTSVQALVKMMKEGILTGENIIVIQSSCISAVAPSLYLRHHRCSNATMTVVLSDLRMDTPHNEKLSKCKRGCVTLIEDSVTTPTKSALEYRIQESQTGVGERPKKHTGLAFQLDRSCSESELGVPEDTFQMPTAMELHELDQVLGTTYGPEGLKGLECSAFPCFTGLLTFYHTLDRGLISDQEDKLLTLPFSAIRSTARLRAFTQLPCIVVLARELIPYLEGISSLDSVFFDLIPFLVEQQLLPPAARHPRVAEYLKSTPELYEAPAPQRYEFERILSADELGQQPRARLRQTSGYMDDGGSFRAMGGSPGSSLAYPSIIDDDGGRPSAMGSAYMKRLFMKLESRSADEAKKYIDTLALLKEFNEPLIETTLEASLKPPRKLIVEAFEITNQPRENHRARDFPAIHGFIDSTDTYRFICLRVKDGILCNLHLSTEHEKQLERQQRKNRKPSKLDEGADVVSSLVQFECKIGMAKITDCVLGEGCTIGDGCVIKDCVLGRFVQVHPKSTLIDCVVYDNVTIGEGCNLQNCVVMSHHHVPAETTAEDQNIG</sequence>
<feature type="domain" description="Glucose-1-phosphate adenylyltransferase/Bifunctional protein GlmU-like C-terminal hexapeptide" evidence="9">
    <location>
        <begin position="571"/>
        <end position="639"/>
    </location>
</feature>
<keyword evidence="5" id="KW-0648">Protein biosynthesis</keyword>
<dbReference type="PANTHER" id="PTHR45989">
    <property type="entry name" value="TRANSLATION INITIATION FACTOR EIF-2B SUBUNIT GAMMA"/>
    <property type="match status" value="1"/>
</dbReference>
<dbReference type="AlphaFoldDB" id="A0A4Z1SND8"/>
<dbReference type="GO" id="GO:0003743">
    <property type="term" value="F:translation initiation factor activity"/>
    <property type="evidence" value="ECO:0007669"/>
    <property type="project" value="UniProtKB-KW"/>
</dbReference>
<dbReference type="VEuPathDB" id="GiardiaDB:GMRT_12387"/>
<dbReference type="Gene3D" id="3.90.550.10">
    <property type="entry name" value="Spore Coat Polysaccharide Biosynthesis Protein SpsA, Chain A"/>
    <property type="match status" value="1"/>
</dbReference>
<dbReference type="OrthoDB" id="285674at2759"/>
<dbReference type="GO" id="GO:0005829">
    <property type="term" value="C:cytosol"/>
    <property type="evidence" value="ECO:0007669"/>
    <property type="project" value="UniProtKB-SubCell"/>
</dbReference>
<dbReference type="SUPFAM" id="SSF53448">
    <property type="entry name" value="Nucleotide-diphospho-sugar transferases"/>
    <property type="match status" value="1"/>
</dbReference>
<keyword evidence="4 10" id="KW-0396">Initiation factor</keyword>
<dbReference type="PANTHER" id="PTHR45989:SF1">
    <property type="entry name" value="TRANSLATION INITIATION FACTOR EIF-2B SUBUNIT GAMMA"/>
    <property type="match status" value="1"/>
</dbReference>
<comment type="similarity">
    <text evidence="2">Belongs to the eIF-2B gamma/epsilon subunits family.</text>
</comment>